<proteinExistence type="predicted"/>
<dbReference type="EMBL" id="JBHLVX010000005">
    <property type="protein sequence ID" value="MFC0266704.1"/>
    <property type="molecule type" value="Genomic_DNA"/>
</dbReference>
<sequence length="59" mass="6173">MRLPDAELAARARGDLLAAGSLIHRPPHPALSHVLRISAVEDALALGRLATLEDVLANG</sequence>
<dbReference type="RefSeq" id="WP_019953249.1">
    <property type="nucleotide sequence ID" value="NZ_JBHLVX010000005.1"/>
</dbReference>
<dbReference type="Proteomes" id="UP001589814">
    <property type="component" value="Unassembled WGS sequence"/>
</dbReference>
<name>A0ABV6FZ76_9GAMM</name>
<gene>
    <name evidence="1" type="ORF">ACFFHW_01615</name>
</gene>
<reference evidence="1 2" key="1">
    <citation type="submission" date="2024-09" db="EMBL/GenBank/DDBJ databases">
        <authorList>
            <person name="Sun Q."/>
            <person name="Mori K."/>
        </authorList>
    </citation>
    <scope>NUCLEOTIDE SEQUENCE [LARGE SCALE GENOMIC DNA]</scope>
    <source>
        <strain evidence="1 2">CCM 7415</strain>
    </source>
</reference>
<organism evidence="1 2">
    <name type="scientific">Kushneria aurantia</name>
    <dbReference type="NCBI Taxonomy" id="504092"/>
    <lineage>
        <taxon>Bacteria</taxon>
        <taxon>Pseudomonadati</taxon>
        <taxon>Pseudomonadota</taxon>
        <taxon>Gammaproteobacteria</taxon>
        <taxon>Oceanospirillales</taxon>
        <taxon>Halomonadaceae</taxon>
        <taxon>Kushneria</taxon>
    </lineage>
</organism>
<comment type="caution">
    <text evidence="1">The sequence shown here is derived from an EMBL/GenBank/DDBJ whole genome shotgun (WGS) entry which is preliminary data.</text>
</comment>
<protein>
    <submittedName>
        <fullName evidence="1">Uncharacterized protein</fullName>
    </submittedName>
</protein>
<accession>A0ABV6FZ76</accession>
<evidence type="ECO:0000313" key="2">
    <source>
        <dbReference type="Proteomes" id="UP001589814"/>
    </source>
</evidence>
<evidence type="ECO:0000313" key="1">
    <source>
        <dbReference type="EMBL" id="MFC0266704.1"/>
    </source>
</evidence>
<keyword evidence="2" id="KW-1185">Reference proteome</keyword>